<accession>A0A8J3GEC9</accession>
<dbReference type="InterPro" id="IPR003835">
    <property type="entry name" value="Glyco_trans_19"/>
</dbReference>
<sequence length="385" mass="42173">MSELIQLPAPEGRPDLLIIAGEHSGDQHAATLLRGLAQERPDLQVCALGGEALRSAGANVIFGLVDHSVVGFAEVLKNYGFFKQLFEAVVDWIREYRPRAVCFIDYPGFNLRLADRLVKEGIAAKAGGDIKLLYYISPQIWAWKGHRRFKMAQLLDSLAVIFPFEVDCYADTTLPVQFVGHPFVAADFNLGLSYAIDGPTLLLPGSRLTPVRRIFPVLIKAFLNFARNQPERRAVALYPSEAVRTLLEELLAAHPGAANKIELRPADAPTEASAVLTSSGTMSLKVALAGIPGCIVYRANLWTYLLARTLVKIPYLGIANILLDRPAYPEFLQGAAKPDILSRELTRLHATPAAATTATELRQLLGEDQSTAAPQWLAEALKEKK</sequence>
<comment type="function">
    <text evidence="1">Condensation of UDP-2,3-diacylglucosamine and 2,3-diacylglucosamine-1-phosphate to form lipid A disaccharide, a precursor of lipid A, a phosphorylated glycolipid that anchors the lipopolysaccharide to the outer membrane of the cell.</text>
</comment>
<dbReference type="GO" id="GO:0008915">
    <property type="term" value="F:lipid-A-disaccharide synthase activity"/>
    <property type="evidence" value="ECO:0007669"/>
    <property type="project" value="UniProtKB-UniRule"/>
</dbReference>
<protein>
    <recommendedName>
        <fullName evidence="3 10">Lipid-A-disaccharide synthase</fullName>
        <ecNumber evidence="2 10">2.4.1.182</ecNumber>
    </recommendedName>
</protein>
<name>A0A8J3GEC9_9BACT</name>
<dbReference type="Pfam" id="PF02684">
    <property type="entry name" value="LpxB"/>
    <property type="match status" value="1"/>
</dbReference>
<evidence type="ECO:0000256" key="10">
    <source>
        <dbReference type="NCBIfam" id="TIGR00215"/>
    </source>
</evidence>
<evidence type="ECO:0000256" key="7">
    <source>
        <dbReference type="ARBA" id="ARBA00022679"/>
    </source>
</evidence>
<keyword evidence="8" id="KW-0443">Lipid metabolism</keyword>
<reference evidence="11" key="1">
    <citation type="journal article" date="2014" name="Int. J. Syst. Evol. Microbiol.">
        <title>Complete genome sequence of Corynebacterium casei LMG S-19264T (=DSM 44701T), isolated from a smear-ripened cheese.</title>
        <authorList>
            <consortium name="US DOE Joint Genome Institute (JGI-PGF)"/>
            <person name="Walter F."/>
            <person name="Albersmeier A."/>
            <person name="Kalinowski J."/>
            <person name="Ruckert C."/>
        </authorList>
    </citation>
    <scope>NUCLEOTIDE SEQUENCE</scope>
    <source>
        <strain evidence="11">KCTC 12870</strain>
    </source>
</reference>
<evidence type="ECO:0000256" key="1">
    <source>
        <dbReference type="ARBA" id="ARBA00002056"/>
    </source>
</evidence>
<keyword evidence="5" id="KW-0441">Lipid A biosynthesis</keyword>
<dbReference type="GO" id="GO:0005543">
    <property type="term" value="F:phospholipid binding"/>
    <property type="evidence" value="ECO:0007669"/>
    <property type="project" value="TreeGrafter"/>
</dbReference>
<evidence type="ECO:0000256" key="2">
    <source>
        <dbReference type="ARBA" id="ARBA00012687"/>
    </source>
</evidence>
<proteinExistence type="predicted"/>
<dbReference type="SUPFAM" id="SSF53756">
    <property type="entry name" value="UDP-Glycosyltransferase/glycogen phosphorylase"/>
    <property type="match status" value="1"/>
</dbReference>
<dbReference type="GO" id="GO:0016020">
    <property type="term" value="C:membrane"/>
    <property type="evidence" value="ECO:0007669"/>
    <property type="project" value="GOC"/>
</dbReference>
<dbReference type="PANTHER" id="PTHR30372:SF4">
    <property type="entry name" value="LIPID-A-DISACCHARIDE SYNTHASE, MITOCHONDRIAL-RELATED"/>
    <property type="match status" value="1"/>
</dbReference>
<comment type="catalytic activity">
    <reaction evidence="9">
        <text>a lipid X + a UDP-2-N,3-O-bis[(3R)-3-hydroxyacyl]-alpha-D-glucosamine = a lipid A disaccharide + UDP + H(+)</text>
        <dbReference type="Rhea" id="RHEA:67828"/>
        <dbReference type="ChEBI" id="CHEBI:15378"/>
        <dbReference type="ChEBI" id="CHEBI:58223"/>
        <dbReference type="ChEBI" id="CHEBI:137748"/>
        <dbReference type="ChEBI" id="CHEBI:176338"/>
        <dbReference type="ChEBI" id="CHEBI:176343"/>
        <dbReference type="EC" id="2.4.1.182"/>
    </reaction>
</comment>
<evidence type="ECO:0000313" key="12">
    <source>
        <dbReference type="Proteomes" id="UP000642829"/>
    </source>
</evidence>
<organism evidence="11 12">
    <name type="scientific">Cerasicoccus arenae</name>
    <dbReference type="NCBI Taxonomy" id="424488"/>
    <lineage>
        <taxon>Bacteria</taxon>
        <taxon>Pseudomonadati</taxon>
        <taxon>Verrucomicrobiota</taxon>
        <taxon>Opitutia</taxon>
        <taxon>Puniceicoccales</taxon>
        <taxon>Cerasicoccaceae</taxon>
        <taxon>Cerasicoccus</taxon>
    </lineage>
</organism>
<keyword evidence="7" id="KW-0808">Transferase</keyword>
<evidence type="ECO:0000256" key="9">
    <source>
        <dbReference type="ARBA" id="ARBA00048975"/>
    </source>
</evidence>
<dbReference type="Proteomes" id="UP000642829">
    <property type="component" value="Unassembled WGS sequence"/>
</dbReference>
<dbReference type="AlphaFoldDB" id="A0A8J3GEC9"/>
<gene>
    <name evidence="11" type="primary">lpxB1</name>
    <name evidence="11" type="ORF">GCM10007047_12410</name>
</gene>
<evidence type="ECO:0000256" key="5">
    <source>
        <dbReference type="ARBA" id="ARBA00022556"/>
    </source>
</evidence>
<keyword evidence="4" id="KW-0444">Lipid biosynthesis</keyword>
<evidence type="ECO:0000256" key="3">
    <source>
        <dbReference type="ARBA" id="ARBA00020902"/>
    </source>
</evidence>
<keyword evidence="12" id="KW-1185">Reference proteome</keyword>
<evidence type="ECO:0000313" key="11">
    <source>
        <dbReference type="EMBL" id="GHB97979.1"/>
    </source>
</evidence>
<dbReference type="EC" id="2.4.1.182" evidence="2 10"/>
<dbReference type="EMBL" id="BMXG01000006">
    <property type="protein sequence ID" value="GHB97979.1"/>
    <property type="molecule type" value="Genomic_DNA"/>
</dbReference>
<dbReference type="PANTHER" id="PTHR30372">
    <property type="entry name" value="LIPID-A-DISACCHARIDE SYNTHASE"/>
    <property type="match status" value="1"/>
</dbReference>
<evidence type="ECO:0000256" key="6">
    <source>
        <dbReference type="ARBA" id="ARBA00022676"/>
    </source>
</evidence>
<reference evidence="11" key="2">
    <citation type="submission" date="2020-09" db="EMBL/GenBank/DDBJ databases">
        <authorList>
            <person name="Sun Q."/>
            <person name="Kim S."/>
        </authorList>
    </citation>
    <scope>NUCLEOTIDE SEQUENCE</scope>
    <source>
        <strain evidence="11">KCTC 12870</strain>
    </source>
</reference>
<dbReference type="RefSeq" id="WP_189513023.1">
    <property type="nucleotide sequence ID" value="NZ_BMXG01000006.1"/>
</dbReference>
<comment type="caution">
    <text evidence="11">The sequence shown here is derived from an EMBL/GenBank/DDBJ whole genome shotgun (WGS) entry which is preliminary data.</text>
</comment>
<evidence type="ECO:0000256" key="8">
    <source>
        <dbReference type="ARBA" id="ARBA00023098"/>
    </source>
</evidence>
<evidence type="ECO:0000256" key="4">
    <source>
        <dbReference type="ARBA" id="ARBA00022516"/>
    </source>
</evidence>
<dbReference type="GO" id="GO:0009245">
    <property type="term" value="P:lipid A biosynthetic process"/>
    <property type="evidence" value="ECO:0007669"/>
    <property type="project" value="UniProtKB-UniRule"/>
</dbReference>
<keyword evidence="6" id="KW-0328">Glycosyltransferase</keyword>
<dbReference type="NCBIfam" id="TIGR00215">
    <property type="entry name" value="lpxB"/>
    <property type="match status" value="1"/>
</dbReference>